<evidence type="ECO:0000259" key="1">
    <source>
        <dbReference type="Pfam" id="PF13391"/>
    </source>
</evidence>
<feature type="domain" description="HNH nuclease" evidence="1">
    <location>
        <begin position="192"/>
        <end position="246"/>
    </location>
</feature>
<protein>
    <submittedName>
        <fullName evidence="2">HNH endonuclease</fullName>
    </submittedName>
</protein>
<proteinExistence type="predicted"/>
<organism evidence="2 3">
    <name type="scientific">Mucilaginibacter gracilis</name>
    <dbReference type="NCBI Taxonomy" id="423350"/>
    <lineage>
        <taxon>Bacteria</taxon>
        <taxon>Pseudomonadati</taxon>
        <taxon>Bacteroidota</taxon>
        <taxon>Sphingobacteriia</taxon>
        <taxon>Sphingobacteriales</taxon>
        <taxon>Sphingobacteriaceae</taxon>
        <taxon>Mucilaginibacter</taxon>
    </lineage>
</organism>
<keyword evidence="2" id="KW-0378">Hydrolase</keyword>
<dbReference type="RefSeq" id="WP_121197051.1">
    <property type="nucleotide sequence ID" value="NZ_RBKU01000001.1"/>
</dbReference>
<dbReference type="Pfam" id="PF13391">
    <property type="entry name" value="HNH_2"/>
    <property type="match status" value="1"/>
</dbReference>
<gene>
    <name evidence="2" type="ORF">BDD43_1487</name>
</gene>
<name>A0A495IXP7_9SPHI</name>
<keyword evidence="3" id="KW-1185">Reference proteome</keyword>
<accession>A0A495IXP7</accession>
<keyword evidence="2" id="KW-0540">Nuclease</keyword>
<reference evidence="2 3" key="1">
    <citation type="submission" date="2018-10" db="EMBL/GenBank/DDBJ databases">
        <title>Genomic Encyclopedia of Archaeal and Bacterial Type Strains, Phase II (KMG-II): from individual species to whole genera.</title>
        <authorList>
            <person name="Goeker M."/>
        </authorList>
    </citation>
    <scope>NUCLEOTIDE SEQUENCE [LARGE SCALE GENOMIC DNA]</scope>
    <source>
        <strain evidence="2 3">DSM 18602</strain>
    </source>
</reference>
<dbReference type="OrthoDB" id="67788at2"/>
<sequence length="307" mass="35928">MSYESDMLKKLVMPTKIEVEHALLKTLFKHNGVIKEFSSGQEIVDEIANEFSLNDDQRVAFLETIYRKENRIKKSILWHRLLFRAADSLAKEKLVSRPTSTFALTSRREWMLTEDGYNKALDLLNIPTAQKLLLPTKSYEVEKIIKKLNENLRPQNYDPFDKSKKTLITTKEYSIRARGFRQAVIKAYDYKCAFCGLKLQSPNSLLWEVEAAHIVPHCFKGKDDIWNGIAFCHLHHWAFDVGWFTLQDDFKITISEKANLMSANYGKFFDRDLLRPLAGNKIFLPEKEESSPHPNSLLWHRKNRFYH</sequence>
<evidence type="ECO:0000313" key="2">
    <source>
        <dbReference type="EMBL" id="RKR81342.1"/>
    </source>
</evidence>
<keyword evidence="2" id="KW-0255">Endonuclease</keyword>
<dbReference type="Proteomes" id="UP000268007">
    <property type="component" value="Unassembled WGS sequence"/>
</dbReference>
<comment type="caution">
    <text evidence="2">The sequence shown here is derived from an EMBL/GenBank/DDBJ whole genome shotgun (WGS) entry which is preliminary data.</text>
</comment>
<dbReference type="Gene3D" id="1.10.30.50">
    <property type="match status" value="1"/>
</dbReference>
<dbReference type="AlphaFoldDB" id="A0A495IXP7"/>
<evidence type="ECO:0000313" key="3">
    <source>
        <dbReference type="Proteomes" id="UP000268007"/>
    </source>
</evidence>
<dbReference type="CDD" id="cd00085">
    <property type="entry name" value="HNHc"/>
    <property type="match status" value="1"/>
</dbReference>
<dbReference type="InterPro" id="IPR003615">
    <property type="entry name" value="HNH_nuc"/>
</dbReference>
<dbReference type="GO" id="GO:0004519">
    <property type="term" value="F:endonuclease activity"/>
    <property type="evidence" value="ECO:0007669"/>
    <property type="project" value="UniProtKB-KW"/>
</dbReference>
<dbReference type="EMBL" id="RBKU01000001">
    <property type="protein sequence ID" value="RKR81342.1"/>
    <property type="molecule type" value="Genomic_DNA"/>
</dbReference>